<keyword evidence="2" id="KW-0812">Transmembrane</keyword>
<dbReference type="Gene3D" id="3.90.310.10">
    <property type="entry name" value="ENV polyprotein, receptor-binding domain"/>
    <property type="match status" value="1"/>
</dbReference>
<evidence type="ECO:0000313" key="3">
    <source>
        <dbReference type="Ensembl" id="ENSACOP00000004104.1"/>
    </source>
</evidence>
<dbReference type="CDD" id="cd09851">
    <property type="entry name" value="HTLV-1-like_HR1-HR2"/>
    <property type="match status" value="1"/>
</dbReference>
<dbReference type="PANTHER" id="PTHR10424">
    <property type="entry name" value="VIRAL ENVELOPE PROTEIN"/>
    <property type="match status" value="1"/>
</dbReference>
<feature type="compositionally biased region" description="Polar residues" evidence="1">
    <location>
        <begin position="30"/>
        <end position="40"/>
    </location>
</feature>
<name>A0A8B9F418_9PSIT</name>
<reference evidence="3" key="1">
    <citation type="submission" date="2025-08" db="UniProtKB">
        <authorList>
            <consortium name="Ensembl"/>
        </authorList>
    </citation>
    <scope>IDENTIFICATION</scope>
</reference>
<feature type="region of interest" description="Disordered" evidence="1">
    <location>
        <begin position="1"/>
        <end position="40"/>
    </location>
</feature>
<organism evidence="3 4">
    <name type="scientific">Amazona collaria</name>
    <name type="common">yellow-billed parrot</name>
    <dbReference type="NCBI Taxonomy" id="241587"/>
    <lineage>
        <taxon>Eukaryota</taxon>
        <taxon>Metazoa</taxon>
        <taxon>Chordata</taxon>
        <taxon>Craniata</taxon>
        <taxon>Vertebrata</taxon>
        <taxon>Euteleostomi</taxon>
        <taxon>Archelosauria</taxon>
        <taxon>Archosauria</taxon>
        <taxon>Dinosauria</taxon>
        <taxon>Saurischia</taxon>
        <taxon>Theropoda</taxon>
        <taxon>Coelurosauria</taxon>
        <taxon>Aves</taxon>
        <taxon>Neognathae</taxon>
        <taxon>Neoaves</taxon>
        <taxon>Telluraves</taxon>
        <taxon>Australaves</taxon>
        <taxon>Psittaciformes</taxon>
        <taxon>Psittacidae</taxon>
        <taxon>Amazona</taxon>
    </lineage>
</organism>
<keyword evidence="4" id="KW-1185">Reference proteome</keyword>
<dbReference type="Gene3D" id="1.10.287.210">
    <property type="match status" value="1"/>
</dbReference>
<reference evidence="3" key="2">
    <citation type="submission" date="2025-09" db="UniProtKB">
        <authorList>
            <consortium name="Ensembl"/>
        </authorList>
    </citation>
    <scope>IDENTIFICATION</scope>
</reference>
<dbReference type="SUPFAM" id="SSF49830">
    <property type="entry name" value="ENV polyprotein, receptor-binding domain"/>
    <property type="match status" value="1"/>
</dbReference>
<dbReference type="SUPFAM" id="SSF58069">
    <property type="entry name" value="Virus ectodomain"/>
    <property type="match status" value="1"/>
</dbReference>
<keyword evidence="2" id="KW-1133">Transmembrane helix</keyword>
<evidence type="ECO:0008006" key="5">
    <source>
        <dbReference type="Google" id="ProtNLM"/>
    </source>
</evidence>
<dbReference type="PANTHER" id="PTHR10424:SF82">
    <property type="entry name" value="ENVELOPE GLYCOPROTEIN-RELATED"/>
    <property type="match status" value="1"/>
</dbReference>
<protein>
    <recommendedName>
        <fullName evidence="5">Envelope protein</fullName>
    </recommendedName>
</protein>
<proteinExistence type="predicted"/>
<dbReference type="AlphaFoldDB" id="A0A8B9F418"/>
<evidence type="ECO:0000313" key="4">
    <source>
        <dbReference type="Proteomes" id="UP000694522"/>
    </source>
</evidence>
<sequence>MKTVSFCPQDRIIGHPRNPYSPEPSVPSKPGSSTLAESRQRQNSLRGMGLRCLCVILILELVTTGQVNSSHLPHQPFKWSLLRFEDRQVIATQTTPGAPSFNASLCQLVPRDRCWEYLGFYMCPSSNPEKRYCNFPNQYYCAYWGCETIAPAWIPSSGIDRYLKVQWGPYGCIPPQGWRGHGSCQYLFLNVTEPQEDSWLLGKVWGMRYTEPGTDRGGLILIKKEAVPNDPLPVGPNQALVNEVVSTIPEHHYVPTETNNQETSTANYAIAPVVTRTTKIPYGNSVWKMMQASYEVLNKTNPNLTEHCWLCYGLKPPFYEAIGVSDTPLQINGTNPAQCIWDTEKQGITLTQVVGSGVCVGKVPKHIERLCVNKTLDRAPAKWLIATENAEWVCSTIGVTPCLSLEKFNESSEYCVQVSIVPKVFYHSEEFAYDAQITPEHHRSKREPLTELTVAALIGAGTGTAVASLVQQSKEFSAWRAAVDEDLARTEQPISALERSLRSSSEVVLRSRRGLDQMSFQQGGLCAALGEECCVYVDHTGIVRDSMAKLRERLEKRKRELEAHSPWLTTLIPTLVGPIAMILLALIFGPCVWNRLVSMVKNRLEKANIVLVDQQLL</sequence>
<dbReference type="Proteomes" id="UP000694522">
    <property type="component" value="Unplaced"/>
</dbReference>
<dbReference type="InterPro" id="IPR008981">
    <property type="entry name" value="FMuLV_rcpt-bd"/>
</dbReference>
<evidence type="ECO:0000256" key="1">
    <source>
        <dbReference type="SAM" id="MobiDB-lite"/>
    </source>
</evidence>
<dbReference type="InterPro" id="IPR018154">
    <property type="entry name" value="TLV/ENV_coat_polyprotein"/>
</dbReference>
<dbReference type="Ensembl" id="ENSACOT00000004263.1">
    <property type="protein sequence ID" value="ENSACOP00000004104.1"/>
    <property type="gene ID" value="ENSACOG00000002921.1"/>
</dbReference>
<evidence type="ECO:0000256" key="2">
    <source>
        <dbReference type="SAM" id="Phobius"/>
    </source>
</evidence>
<accession>A0A8B9F418</accession>
<feature type="transmembrane region" description="Helical" evidence="2">
    <location>
        <begin position="567"/>
        <end position="593"/>
    </location>
</feature>
<dbReference type="Pfam" id="PF00429">
    <property type="entry name" value="TLV_coat"/>
    <property type="match status" value="1"/>
</dbReference>
<keyword evidence="2" id="KW-0472">Membrane</keyword>